<evidence type="ECO:0000256" key="1">
    <source>
        <dbReference type="ARBA" id="ARBA00004651"/>
    </source>
</evidence>
<evidence type="ECO:0000313" key="8">
    <source>
        <dbReference type="Proteomes" id="UP000550609"/>
    </source>
</evidence>
<dbReference type="InterPro" id="IPR051461">
    <property type="entry name" value="UPF0750_membrane"/>
</dbReference>
<feature type="transmembrane region" description="Helical" evidence="6">
    <location>
        <begin position="130"/>
        <end position="149"/>
    </location>
</feature>
<feature type="transmembrane region" description="Helical" evidence="6">
    <location>
        <begin position="72"/>
        <end position="92"/>
    </location>
</feature>
<dbReference type="OrthoDB" id="3296441at2"/>
<keyword evidence="3 6" id="KW-0812">Transmembrane</keyword>
<feature type="transmembrane region" description="Helical" evidence="6">
    <location>
        <begin position="99"/>
        <end position="118"/>
    </location>
</feature>
<feature type="transmembrane region" description="Helical" evidence="6">
    <location>
        <begin position="170"/>
        <end position="191"/>
    </location>
</feature>
<sequence>MPASVPPAADPAVASTPISRVQVPGSGHGVIDDLQGLLLATLVSSMGLAILAHDNLLVGGMAGLSLLLHYQFDWPFSLVFVLGNLPFYWLSIRRMGWEFTLKTFLAVAACGALTDLLPQWIDITFSGDSALMSAVIGGCLTGLGILFFIRHRASLGGIGILAIYLQQSRGWNAGVFQLVYDLLLMAVALLVLPASNVAYSVIGAVLIGIVLGFNHRPGRYHGRC</sequence>
<organism evidence="7 8">
    <name type="scientific">Stenotrophomonas koreensis</name>
    <dbReference type="NCBI Taxonomy" id="266128"/>
    <lineage>
        <taxon>Bacteria</taxon>
        <taxon>Pseudomonadati</taxon>
        <taxon>Pseudomonadota</taxon>
        <taxon>Gammaproteobacteria</taxon>
        <taxon>Lysobacterales</taxon>
        <taxon>Lysobacteraceae</taxon>
        <taxon>Stenotrophomonas</taxon>
    </lineage>
</organism>
<dbReference type="AlphaFoldDB" id="A0A7W3V097"/>
<dbReference type="EMBL" id="JACIUV010000003">
    <property type="protein sequence ID" value="MBB1117104.1"/>
    <property type="molecule type" value="Genomic_DNA"/>
</dbReference>
<dbReference type="RefSeq" id="WP_083488238.1">
    <property type="nucleotide sequence ID" value="NZ_JACIUV010000003.1"/>
</dbReference>
<feature type="transmembrane region" description="Helical" evidence="6">
    <location>
        <begin position="197"/>
        <end position="213"/>
    </location>
</feature>
<dbReference type="Proteomes" id="UP000550609">
    <property type="component" value="Unassembled WGS sequence"/>
</dbReference>
<evidence type="ECO:0000256" key="4">
    <source>
        <dbReference type="ARBA" id="ARBA00022989"/>
    </source>
</evidence>
<evidence type="ECO:0000256" key="2">
    <source>
        <dbReference type="ARBA" id="ARBA00022475"/>
    </source>
</evidence>
<dbReference type="InterPro" id="IPR003740">
    <property type="entry name" value="YitT"/>
</dbReference>
<dbReference type="PANTHER" id="PTHR33545">
    <property type="entry name" value="UPF0750 MEMBRANE PROTEIN YITT-RELATED"/>
    <property type="match status" value="1"/>
</dbReference>
<keyword evidence="2" id="KW-1003">Cell membrane</keyword>
<keyword evidence="4 6" id="KW-1133">Transmembrane helix</keyword>
<name>A0A7W3V097_9GAMM</name>
<evidence type="ECO:0000256" key="5">
    <source>
        <dbReference type="ARBA" id="ARBA00023136"/>
    </source>
</evidence>
<gene>
    <name evidence="7" type="ORF">H4O09_08580</name>
</gene>
<evidence type="ECO:0000256" key="3">
    <source>
        <dbReference type="ARBA" id="ARBA00022692"/>
    </source>
</evidence>
<evidence type="ECO:0000313" key="7">
    <source>
        <dbReference type="EMBL" id="MBB1117104.1"/>
    </source>
</evidence>
<protein>
    <submittedName>
        <fullName evidence="7">YitT family protein</fullName>
    </submittedName>
</protein>
<dbReference type="PANTHER" id="PTHR33545:SF5">
    <property type="entry name" value="UPF0750 MEMBRANE PROTEIN YITT"/>
    <property type="match status" value="1"/>
</dbReference>
<comment type="caution">
    <text evidence="7">The sequence shown here is derived from an EMBL/GenBank/DDBJ whole genome shotgun (WGS) entry which is preliminary data.</text>
</comment>
<accession>A0A7W3V097</accession>
<proteinExistence type="predicted"/>
<dbReference type="Pfam" id="PF02588">
    <property type="entry name" value="YitT_membrane"/>
    <property type="match status" value="1"/>
</dbReference>
<reference evidence="7 8" key="1">
    <citation type="submission" date="2020-08" db="EMBL/GenBank/DDBJ databases">
        <title>Stenotrophomonas sp. W1S232.</title>
        <authorList>
            <person name="Deng Y."/>
        </authorList>
    </citation>
    <scope>NUCLEOTIDE SEQUENCE [LARGE SCALE GENOMIC DNA]</scope>
    <source>
        <strain evidence="7 8">W1S232</strain>
    </source>
</reference>
<dbReference type="GO" id="GO:0005886">
    <property type="term" value="C:plasma membrane"/>
    <property type="evidence" value="ECO:0007669"/>
    <property type="project" value="UniProtKB-SubCell"/>
</dbReference>
<keyword evidence="5 6" id="KW-0472">Membrane</keyword>
<comment type="subcellular location">
    <subcellularLocation>
        <location evidence="1">Cell membrane</location>
        <topology evidence="1">Multi-pass membrane protein</topology>
    </subcellularLocation>
</comment>
<evidence type="ECO:0000256" key="6">
    <source>
        <dbReference type="SAM" id="Phobius"/>
    </source>
</evidence>